<dbReference type="NCBIfam" id="TIGR04226">
    <property type="entry name" value="RrgB_K2N_iso_D2"/>
    <property type="match status" value="1"/>
</dbReference>
<evidence type="ECO:0000259" key="3">
    <source>
        <dbReference type="Pfam" id="PF16569"/>
    </source>
</evidence>
<protein>
    <submittedName>
        <fullName evidence="5">Isopeptide-forming domain-containing fimbrial protein</fullName>
    </submittedName>
</protein>
<feature type="chain" id="PRO_5045688976" evidence="2">
    <location>
        <begin position="33"/>
        <end position="590"/>
    </location>
</feature>
<keyword evidence="2" id="KW-0732">Signal</keyword>
<evidence type="ECO:0000313" key="6">
    <source>
        <dbReference type="Proteomes" id="UP001478817"/>
    </source>
</evidence>
<dbReference type="Gene3D" id="2.60.40.10">
    <property type="entry name" value="Immunoglobulins"/>
    <property type="match status" value="1"/>
</dbReference>
<keyword evidence="1" id="KW-0812">Transmembrane</keyword>
<dbReference type="Pfam" id="PF16569">
    <property type="entry name" value="GramPos_pilinBB"/>
    <property type="match status" value="1"/>
</dbReference>
<dbReference type="Proteomes" id="UP001478817">
    <property type="component" value="Unassembled WGS sequence"/>
</dbReference>
<keyword evidence="1" id="KW-1133">Transmembrane helix</keyword>
<feature type="signal peptide" evidence="2">
    <location>
        <begin position="1"/>
        <end position="32"/>
    </location>
</feature>
<evidence type="ECO:0000313" key="5">
    <source>
        <dbReference type="EMBL" id="MEQ2638297.1"/>
    </source>
</evidence>
<dbReference type="Gene3D" id="2.60.40.740">
    <property type="match status" value="1"/>
</dbReference>
<dbReference type="EMBL" id="JBBNGS010000015">
    <property type="protein sequence ID" value="MEQ2638297.1"/>
    <property type="molecule type" value="Genomic_DNA"/>
</dbReference>
<comment type="caution">
    <text evidence="5">The sequence shown here is derived from an EMBL/GenBank/DDBJ whole genome shotgun (WGS) entry which is preliminary data.</text>
</comment>
<feature type="domain" description="Gram-positive pilin backbone subunit 2 Cna-B-like" evidence="3">
    <location>
        <begin position="231"/>
        <end position="361"/>
    </location>
</feature>
<reference evidence="5 6" key="1">
    <citation type="submission" date="2024-04" db="EMBL/GenBank/DDBJ databases">
        <title>Human intestinal bacterial collection.</title>
        <authorList>
            <person name="Pauvert C."/>
            <person name="Hitch T.C.A."/>
            <person name="Clavel T."/>
        </authorList>
    </citation>
    <scope>NUCLEOTIDE SEQUENCE [LARGE SCALE GENOMIC DNA]</scope>
    <source>
        <strain evidence="5 6">CLA-AA-H197</strain>
    </source>
</reference>
<evidence type="ECO:0000256" key="2">
    <source>
        <dbReference type="SAM" id="SignalP"/>
    </source>
</evidence>
<organism evidence="5 6">
    <name type="scientific">Paratractidigestivibacter faecalis</name>
    <dbReference type="NCBI Taxonomy" id="2292441"/>
    <lineage>
        <taxon>Bacteria</taxon>
        <taxon>Bacillati</taxon>
        <taxon>Actinomycetota</taxon>
        <taxon>Coriobacteriia</taxon>
        <taxon>Coriobacteriales</taxon>
        <taxon>Atopobiaceae</taxon>
        <taxon>Paratractidigestivibacter</taxon>
    </lineage>
</organism>
<dbReference type="RefSeq" id="WP_349182962.1">
    <property type="nucleotide sequence ID" value="NZ_JBBNGS010000015.1"/>
</dbReference>
<dbReference type="InterPro" id="IPR013783">
    <property type="entry name" value="Ig-like_fold"/>
</dbReference>
<evidence type="ECO:0000256" key="1">
    <source>
        <dbReference type="SAM" id="Phobius"/>
    </source>
</evidence>
<dbReference type="InterPro" id="IPR041033">
    <property type="entry name" value="SpaA_PFL_dom_1"/>
</dbReference>
<feature type="domain" description="SpaA-like prealbumin fold" evidence="4">
    <location>
        <begin position="380"/>
        <end position="486"/>
    </location>
</feature>
<gene>
    <name evidence="5" type="ORF">AAAT05_08085</name>
</gene>
<keyword evidence="1" id="KW-0472">Membrane</keyword>
<dbReference type="InterPro" id="IPR026466">
    <property type="entry name" value="Fim_isopep_form_D2_dom"/>
</dbReference>
<accession>A0ABV1II21</accession>
<dbReference type="Pfam" id="PF17802">
    <property type="entry name" value="SpaA"/>
    <property type="match status" value="1"/>
</dbReference>
<name>A0ABV1II21_9ACTN</name>
<dbReference type="InterPro" id="IPR032334">
    <property type="entry name" value="GramPos_pilinBB"/>
</dbReference>
<evidence type="ECO:0000259" key="4">
    <source>
        <dbReference type="Pfam" id="PF17802"/>
    </source>
</evidence>
<proteinExistence type="predicted"/>
<feature type="transmembrane region" description="Helical" evidence="1">
    <location>
        <begin position="564"/>
        <end position="581"/>
    </location>
</feature>
<keyword evidence="6" id="KW-1185">Reference proteome</keyword>
<sequence length="590" mass="61062">MKTSTNFARIAVTAGLAAAMALGNVVAPAVMALADTGSTVTFVDNDYAASTTYKGIQIFKAKVATTGGTQTVSNIEWANDDAKKAVLDAIKAKDASFAGENAQDAADWLSANTGVAGTDSKVASDNVLSMIAAKLNASDAWKTTTKGDASLSGLEAGYWLFLTADAGKPDGTSTDAFTSPVYAVIDGVSPTTVTPKKGVPTVEKKILDDADAAGADLKGSDKWKDVADSQIGQEVNYRLTGTIASNYATFSTYAYKFTDVLSDGLDYVNGSAEVYALNNNVYTKIDADKYVVNWASNTLTVEFGVGNGKKGLKDVAGVDANTQIVVFYKAKLNGKAVIGNAADGNKGGNPNTVKLEYSNNPYAEGTGETIEDTVADFAFKLNLNKVDQGTERGLAGAVFTIQSADANTEGQYVASKADADAGVVAGQLVTVADAGNLPEYVKFTSGDDGKIAVSGLDAGSYKVTEVRTPDDSKYTKADPFTFTIDPTYDDHSTMKVTGLTASVSEADKGRTDIAFGTLDGTAGDHELTGKDGTGTNAATGEVTINVGNAKSVGLPITGLNGVTLTWVAGGAVLVIGLAHLIRGRREESEE</sequence>